<proteinExistence type="predicted"/>
<dbReference type="EMBL" id="JAESWA010000022">
    <property type="protein sequence ID" value="MBL4931913.1"/>
    <property type="molecule type" value="Genomic_DNA"/>
</dbReference>
<dbReference type="GO" id="GO:0051213">
    <property type="term" value="F:dioxygenase activity"/>
    <property type="evidence" value="ECO:0007669"/>
    <property type="project" value="UniProtKB-KW"/>
</dbReference>
<evidence type="ECO:0000313" key="3">
    <source>
        <dbReference type="Proteomes" id="UP000623681"/>
    </source>
</evidence>
<feature type="domain" description="PhnB-like" evidence="1">
    <location>
        <begin position="2"/>
        <end position="127"/>
    </location>
</feature>
<keyword evidence="2" id="KW-0560">Oxidoreductase</keyword>
<dbReference type="PANTHER" id="PTHR33990">
    <property type="entry name" value="PROTEIN YJDN-RELATED"/>
    <property type="match status" value="1"/>
</dbReference>
<dbReference type="Proteomes" id="UP000623681">
    <property type="component" value="Unassembled WGS sequence"/>
</dbReference>
<dbReference type="PANTHER" id="PTHR33990:SF1">
    <property type="entry name" value="PROTEIN YJDN"/>
    <property type="match status" value="1"/>
</dbReference>
<keyword evidence="2" id="KW-0223">Dioxygenase</keyword>
<gene>
    <name evidence="2" type="ORF">JK634_08855</name>
</gene>
<protein>
    <submittedName>
        <fullName evidence="2">Glyoxalase/bleomycin resistance/extradiol dioxygenase family protein</fullName>
    </submittedName>
</protein>
<evidence type="ECO:0000313" key="2">
    <source>
        <dbReference type="EMBL" id="MBL4931913.1"/>
    </source>
</evidence>
<evidence type="ECO:0000259" key="1">
    <source>
        <dbReference type="Pfam" id="PF06983"/>
    </source>
</evidence>
<accession>A0A937FEV3</accession>
<name>A0A937FEV3_9CLOT</name>
<dbReference type="InterPro" id="IPR028973">
    <property type="entry name" value="PhnB-like"/>
</dbReference>
<sequence length="131" mass="14561">MKITPRIVMKENSKEAIEFYSEAFGATTDYLITYGSVGAGSPEQKDLIMNAQVDIKGTKIHIADHNPAQVTNGNQISFTVELSNPEEVKETFNKMKDGSKIIMEPIATFFSPCHCGLIDKFGVMWQINCPK</sequence>
<dbReference type="InterPro" id="IPR029068">
    <property type="entry name" value="Glyas_Bleomycin-R_OHBP_Dase"/>
</dbReference>
<dbReference type="RefSeq" id="WP_202767294.1">
    <property type="nucleotide sequence ID" value="NZ_JAESWA010000022.1"/>
</dbReference>
<dbReference type="SUPFAM" id="SSF54593">
    <property type="entry name" value="Glyoxalase/Bleomycin resistance protein/Dihydroxybiphenyl dioxygenase"/>
    <property type="match status" value="1"/>
</dbReference>
<dbReference type="AlphaFoldDB" id="A0A937FEV3"/>
<keyword evidence="3" id="KW-1185">Reference proteome</keyword>
<dbReference type="Gene3D" id="3.10.180.10">
    <property type="entry name" value="2,3-Dihydroxybiphenyl 1,2-Dioxygenase, domain 1"/>
    <property type="match status" value="1"/>
</dbReference>
<dbReference type="Pfam" id="PF06983">
    <property type="entry name" value="3-dmu-9_3-mt"/>
    <property type="match status" value="1"/>
</dbReference>
<reference evidence="2" key="1">
    <citation type="submission" date="2021-01" db="EMBL/GenBank/DDBJ databases">
        <title>Genome public.</title>
        <authorList>
            <person name="Liu C."/>
            <person name="Sun Q."/>
        </authorList>
    </citation>
    <scope>NUCLEOTIDE SEQUENCE</scope>
    <source>
        <strain evidence="2">YIM B02565</strain>
    </source>
</reference>
<comment type="caution">
    <text evidence="2">The sequence shown here is derived from an EMBL/GenBank/DDBJ whole genome shotgun (WGS) entry which is preliminary data.</text>
</comment>
<dbReference type="CDD" id="cd06588">
    <property type="entry name" value="PhnB_like"/>
    <property type="match status" value="1"/>
</dbReference>
<organism evidence="2 3">
    <name type="scientific">Clostridium paridis</name>
    <dbReference type="NCBI Taxonomy" id="2803863"/>
    <lineage>
        <taxon>Bacteria</taxon>
        <taxon>Bacillati</taxon>
        <taxon>Bacillota</taxon>
        <taxon>Clostridia</taxon>
        <taxon>Eubacteriales</taxon>
        <taxon>Clostridiaceae</taxon>
        <taxon>Clostridium</taxon>
    </lineage>
</organism>